<organism evidence="1 2">
    <name type="scientific">Trichoderma citrinoviride</name>
    <dbReference type="NCBI Taxonomy" id="58853"/>
    <lineage>
        <taxon>Eukaryota</taxon>
        <taxon>Fungi</taxon>
        <taxon>Dikarya</taxon>
        <taxon>Ascomycota</taxon>
        <taxon>Pezizomycotina</taxon>
        <taxon>Sordariomycetes</taxon>
        <taxon>Hypocreomycetidae</taxon>
        <taxon>Hypocreales</taxon>
        <taxon>Hypocreaceae</taxon>
        <taxon>Trichoderma</taxon>
    </lineage>
</organism>
<reference evidence="2" key="1">
    <citation type="submission" date="2016-07" db="EMBL/GenBank/DDBJ databases">
        <title>Multiple horizontal gene transfer events from other fungi enriched the ability of initially mycotrophic Trichoderma (Ascomycota) to feed on dead plant biomass.</title>
        <authorList>
            <consortium name="DOE Joint Genome Institute"/>
            <person name="Atanasova L."/>
            <person name="Chenthamara K."/>
            <person name="Zhang J."/>
            <person name="Grujic M."/>
            <person name="Henrissat B."/>
            <person name="Kuo A."/>
            <person name="Aerts A."/>
            <person name="Salamov A."/>
            <person name="Lipzen A."/>
            <person name="Labutti K."/>
            <person name="Barry K."/>
            <person name="Miao Y."/>
            <person name="Rahimi M.J."/>
            <person name="Shen Q."/>
            <person name="Grigoriev I.V."/>
            <person name="Kubicek C.P."/>
            <person name="Druzhinina I.S."/>
        </authorList>
    </citation>
    <scope>NUCLEOTIDE SEQUENCE [LARGE SCALE GENOMIC DNA]</scope>
    <source>
        <strain evidence="2">TUCIM 6016</strain>
    </source>
</reference>
<evidence type="ECO:0000313" key="2">
    <source>
        <dbReference type="Proteomes" id="UP000241546"/>
    </source>
</evidence>
<dbReference type="RefSeq" id="XP_024749451.1">
    <property type="nucleotide sequence ID" value="XM_024893417.1"/>
</dbReference>
<name>A0A2T4BA78_9HYPO</name>
<evidence type="ECO:0008006" key="3">
    <source>
        <dbReference type="Google" id="ProtNLM"/>
    </source>
</evidence>
<proteinExistence type="predicted"/>
<accession>A0A2T4BA78</accession>
<sequence>MATIQISSQPAEANAGKTLNPGLTLQQQLEPEPILYFAHAVLLDTAGNEVSGVLQGNKSATGMSAGGGLRYTFADLTITTPGQYYILVNIFRSANGATLLGNAKSNMITVV</sequence>
<dbReference type="GeneID" id="36601535"/>
<keyword evidence="2" id="KW-1185">Reference proteome</keyword>
<dbReference type="AlphaFoldDB" id="A0A2T4BA78"/>
<dbReference type="EMBL" id="KZ680213">
    <property type="protein sequence ID" value="PTB66131.1"/>
    <property type="molecule type" value="Genomic_DNA"/>
</dbReference>
<evidence type="ECO:0000313" key="1">
    <source>
        <dbReference type="EMBL" id="PTB66131.1"/>
    </source>
</evidence>
<dbReference type="Proteomes" id="UP000241546">
    <property type="component" value="Unassembled WGS sequence"/>
</dbReference>
<dbReference type="OrthoDB" id="4897859at2759"/>
<gene>
    <name evidence="1" type="ORF">BBK36DRAFT_1141003</name>
</gene>
<protein>
    <recommendedName>
        <fullName evidence="3">Velvet domain-containing protein</fullName>
    </recommendedName>
</protein>